<sequence>MEMELISRETIKPSSPTPSHLKIYKLSFLDHIIFRNYIPVLFFYPPNNAHQCDQTSLLKKSLSRVLSRYYPFAGTFRDQLSIDCNDQGVLLLVTRFPQNLSEILHNPNEASLNPLFPDELHWKAMDTTSTIVAIQINHFACGGMAIGVCMCHKVADAATLFNFVNDWATLNREEGTELPFPVLDAGDSLLPHGDLPIFPEVMFAKDDTVCKRFVFDASKVESLKATVSSRNVKNPTRVEVVTAFIYQRAVSALGLSRKSTSLRAAVNLRNRMVPPLPEKCVGNMVWAMFMEKGETELDELVRKMKERLREFCDTYGKKFGGKEKDLKFINECLKRVTTTTTTGESERESKNQSMVHYSSWCRFPMYEADFGWGKPTWVGTSGCPKKNTIVLMDTSDGVGIEAIVNMEKEDMAMFECDSQLLKYASLNPPVPHANSFP</sequence>
<name>A0A8B8KJ34_ABRPR</name>
<dbReference type="Proteomes" id="UP000694853">
    <property type="component" value="Unplaced"/>
</dbReference>
<proteinExistence type="inferred from homology"/>
<reference evidence="5" key="2">
    <citation type="submission" date="2025-08" db="UniProtKB">
        <authorList>
            <consortium name="RefSeq"/>
        </authorList>
    </citation>
    <scope>IDENTIFICATION</scope>
    <source>
        <tissue evidence="5">Young leaves</tissue>
    </source>
</reference>
<dbReference type="Gene3D" id="3.30.559.10">
    <property type="entry name" value="Chloramphenicol acetyltransferase-like domain"/>
    <property type="match status" value="2"/>
</dbReference>
<dbReference type="GO" id="GO:0016746">
    <property type="term" value="F:acyltransferase activity"/>
    <property type="evidence" value="ECO:0007669"/>
    <property type="project" value="UniProtKB-KW"/>
</dbReference>
<reference evidence="4" key="1">
    <citation type="journal article" date="2019" name="Toxins">
        <title>Detection of Abrin-Like and Prepropulchellin-Like Toxin Genes and Transcripts Using Whole Genome Sequencing and Full-Length Transcript Sequencing of Abrus precatorius.</title>
        <authorList>
            <person name="Hovde B.T."/>
            <person name="Daligault H.E."/>
            <person name="Hanschen E.R."/>
            <person name="Kunde Y.A."/>
            <person name="Johnson M.B."/>
            <person name="Starkenburg S.R."/>
            <person name="Johnson S.L."/>
        </authorList>
    </citation>
    <scope>NUCLEOTIDE SEQUENCE [LARGE SCALE GENOMIC DNA]</scope>
</reference>
<dbReference type="GeneID" id="113855844"/>
<gene>
    <name evidence="5" type="primary">LOC113855844</name>
</gene>
<dbReference type="InterPro" id="IPR023213">
    <property type="entry name" value="CAT-like_dom_sf"/>
</dbReference>
<comment type="similarity">
    <text evidence="1">Belongs to the plant acyltransferase family.</text>
</comment>
<dbReference type="RefSeq" id="XP_027343273.1">
    <property type="nucleotide sequence ID" value="XM_027487472.1"/>
</dbReference>
<dbReference type="OrthoDB" id="671439at2759"/>
<evidence type="ECO:0000256" key="1">
    <source>
        <dbReference type="ARBA" id="ARBA00009861"/>
    </source>
</evidence>
<evidence type="ECO:0000313" key="5">
    <source>
        <dbReference type="RefSeq" id="XP_027343273.1"/>
    </source>
</evidence>
<dbReference type="PANTHER" id="PTHR31623">
    <property type="entry name" value="F21J9.9"/>
    <property type="match status" value="1"/>
</dbReference>
<dbReference type="PANTHER" id="PTHR31623:SF122">
    <property type="entry name" value="HXXXD-TYPE ACYL-TRANSFERASE FAMILY PROTEIN"/>
    <property type="match status" value="1"/>
</dbReference>
<dbReference type="Pfam" id="PF02458">
    <property type="entry name" value="Transferase"/>
    <property type="match status" value="1"/>
</dbReference>
<keyword evidence="2" id="KW-0808">Transferase</keyword>
<keyword evidence="3" id="KW-0012">Acyltransferase</keyword>
<keyword evidence="4" id="KW-1185">Reference proteome</keyword>
<evidence type="ECO:0000256" key="3">
    <source>
        <dbReference type="ARBA" id="ARBA00023315"/>
    </source>
</evidence>
<evidence type="ECO:0000256" key="2">
    <source>
        <dbReference type="ARBA" id="ARBA00022679"/>
    </source>
</evidence>
<accession>A0A8B8KJ34</accession>
<dbReference type="KEGG" id="aprc:113855844"/>
<protein>
    <submittedName>
        <fullName evidence="5">Vinorine synthase-like</fullName>
    </submittedName>
</protein>
<evidence type="ECO:0000313" key="4">
    <source>
        <dbReference type="Proteomes" id="UP000694853"/>
    </source>
</evidence>
<dbReference type="AlphaFoldDB" id="A0A8B8KJ34"/>
<organism evidence="4 5">
    <name type="scientific">Abrus precatorius</name>
    <name type="common">Indian licorice</name>
    <name type="synonym">Glycine abrus</name>
    <dbReference type="NCBI Taxonomy" id="3816"/>
    <lineage>
        <taxon>Eukaryota</taxon>
        <taxon>Viridiplantae</taxon>
        <taxon>Streptophyta</taxon>
        <taxon>Embryophyta</taxon>
        <taxon>Tracheophyta</taxon>
        <taxon>Spermatophyta</taxon>
        <taxon>Magnoliopsida</taxon>
        <taxon>eudicotyledons</taxon>
        <taxon>Gunneridae</taxon>
        <taxon>Pentapetalae</taxon>
        <taxon>rosids</taxon>
        <taxon>fabids</taxon>
        <taxon>Fabales</taxon>
        <taxon>Fabaceae</taxon>
        <taxon>Papilionoideae</taxon>
        <taxon>50 kb inversion clade</taxon>
        <taxon>NPAAA clade</taxon>
        <taxon>indigoferoid/millettioid clade</taxon>
        <taxon>Abreae</taxon>
        <taxon>Abrus</taxon>
    </lineage>
</organism>